<feature type="chain" id="PRO_5006668587" evidence="3">
    <location>
        <begin position="24"/>
        <end position="350"/>
    </location>
</feature>
<keyword evidence="1" id="KW-0193">Cuticle</keyword>
<accession>A0A0T6BDB5</accession>
<dbReference type="Pfam" id="PF00379">
    <property type="entry name" value="Chitin_bind_4"/>
    <property type="match status" value="1"/>
</dbReference>
<proteinExistence type="predicted"/>
<dbReference type="EMBL" id="LJIG01001623">
    <property type="protein sequence ID" value="KRT85317.1"/>
    <property type="molecule type" value="Genomic_DNA"/>
</dbReference>
<keyword evidence="3" id="KW-0732">Signal</keyword>
<evidence type="ECO:0000313" key="5">
    <source>
        <dbReference type="Proteomes" id="UP000051574"/>
    </source>
</evidence>
<dbReference type="AlphaFoldDB" id="A0A0T6BDB5"/>
<protein>
    <submittedName>
        <fullName evidence="4">Insect cuticle protein</fullName>
    </submittedName>
</protein>
<feature type="compositionally biased region" description="Low complexity" evidence="2">
    <location>
        <begin position="245"/>
        <end position="254"/>
    </location>
</feature>
<feature type="compositionally biased region" description="Polar residues" evidence="2">
    <location>
        <begin position="268"/>
        <end position="282"/>
    </location>
</feature>
<sequence>MSKTDNRLILMVCTIILSQCKSAKNGDEGRPYEFGFTIDGEQHRYEKKDANGIIQGEFGFITADGIYHVTTYATDENGSFRILSMRNVRISDPLDGSGGGFGKKVPASEVQGAGKKVQSPQTPVKQNQIVPPSKLQPIQTTTKRAPILFTTQSTIKPACAGCGYVTYASTTKKPISHNLVNKPQQQTTPSPFISSGGFTENSNYQPGIFAQNGNGQSAIVNQALPISQDNLVVQVNGQSDNQITPQQPAQSFPNSFPPFSPGVGPSQAIQASQPLTGPSLPQTLPEPPSPFVQPPAVSAQQPQIIPPDINSFSPFSGHSNAPAPAVPERNRVNDIKVENGMILVPNNAPP</sequence>
<feature type="compositionally biased region" description="Low complexity" evidence="2">
    <location>
        <begin position="294"/>
        <end position="307"/>
    </location>
</feature>
<evidence type="ECO:0000256" key="3">
    <source>
        <dbReference type="SAM" id="SignalP"/>
    </source>
</evidence>
<feature type="signal peptide" evidence="3">
    <location>
        <begin position="1"/>
        <end position="23"/>
    </location>
</feature>
<feature type="compositionally biased region" description="Pro residues" evidence="2">
    <location>
        <begin position="284"/>
        <end position="293"/>
    </location>
</feature>
<dbReference type="Proteomes" id="UP000051574">
    <property type="component" value="Unassembled WGS sequence"/>
</dbReference>
<dbReference type="OrthoDB" id="6362401at2759"/>
<dbReference type="PROSITE" id="PS51155">
    <property type="entry name" value="CHIT_BIND_RR_2"/>
    <property type="match status" value="1"/>
</dbReference>
<evidence type="ECO:0000256" key="2">
    <source>
        <dbReference type="SAM" id="MobiDB-lite"/>
    </source>
</evidence>
<name>A0A0T6BDB5_9SCAR</name>
<feature type="non-terminal residue" evidence="4">
    <location>
        <position position="350"/>
    </location>
</feature>
<comment type="caution">
    <text evidence="4">The sequence shown here is derived from an EMBL/GenBank/DDBJ whole genome shotgun (WGS) entry which is preliminary data.</text>
</comment>
<dbReference type="InterPro" id="IPR000618">
    <property type="entry name" value="Insect_cuticle"/>
</dbReference>
<organism evidence="4 5">
    <name type="scientific">Oryctes borbonicus</name>
    <dbReference type="NCBI Taxonomy" id="1629725"/>
    <lineage>
        <taxon>Eukaryota</taxon>
        <taxon>Metazoa</taxon>
        <taxon>Ecdysozoa</taxon>
        <taxon>Arthropoda</taxon>
        <taxon>Hexapoda</taxon>
        <taxon>Insecta</taxon>
        <taxon>Pterygota</taxon>
        <taxon>Neoptera</taxon>
        <taxon>Endopterygota</taxon>
        <taxon>Coleoptera</taxon>
        <taxon>Polyphaga</taxon>
        <taxon>Scarabaeiformia</taxon>
        <taxon>Scarabaeidae</taxon>
        <taxon>Dynastinae</taxon>
        <taxon>Oryctes</taxon>
    </lineage>
</organism>
<evidence type="ECO:0000256" key="1">
    <source>
        <dbReference type="PROSITE-ProRule" id="PRU00497"/>
    </source>
</evidence>
<keyword evidence="5" id="KW-1185">Reference proteome</keyword>
<feature type="compositionally biased region" description="Polar residues" evidence="2">
    <location>
        <begin position="310"/>
        <end position="319"/>
    </location>
</feature>
<gene>
    <name evidence="4" type="ORF">AMK59_2569</name>
</gene>
<evidence type="ECO:0000313" key="4">
    <source>
        <dbReference type="EMBL" id="KRT85317.1"/>
    </source>
</evidence>
<reference evidence="4 5" key="1">
    <citation type="submission" date="2015-09" db="EMBL/GenBank/DDBJ databases">
        <title>Draft genome of the scarab beetle Oryctes borbonicus.</title>
        <authorList>
            <person name="Meyer J.M."/>
            <person name="Markov G.V."/>
            <person name="Baskaran P."/>
            <person name="Herrmann M."/>
            <person name="Sommer R.J."/>
            <person name="Roedelsperger C."/>
        </authorList>
    </citation>
    <scope>NUCLEOTIDE SEQUENCE [LARGE SCALE GENOMIC DNA]</scope>
    <source>
        <strain evidence="4">OB123</strain>
        <tissue evidence="4">Whole animal</tissue>
    </source>
</reference>
<feature type="region of interest" description="Disordered" evidence="2">
    <location>
        <begin position="241"/>
        <end position="329"/>
    </location>
</feature>
<dbReference type="GO" id="GO:0042302">
    <property type="term" value="F:structural constituent of cuticle"/>
    <property type="evidence" value="ECO:0007669"/>
    <property type="project" value="UniProtKB-UniRule"/>
</dbReference>